<reference evidence="1 2" key="1">
    <citation type="submission" date="2016-06" db="EMBL/GenBank/DDBJ databases">
        <title>Comparative genomics of the ectomycorrhizal sister species Rhizopogon vinicolor and Rhizopogon vesiculosus (Basidiomycota: Boletales) reveals a divergence of the mating type B locus.</title>
        <authorList>
            <consortium name="DOE Joint Genome Institute"/>
            <person name="Mujic A.B."/>
            <person name="Kuo A."/>
            <person name="Tritt A."/>
            <person name="Lipzen A."/>
            <person name="Chen C."/>
            <person name="Johnson J."/>
            <person name="Sharma A."/>
            <person name="Barry K."/>
            <person name="Grigoriev I.V."/>
            <person name="Spatafora J.W."/>
        </authorList>
    </citation>
    <scope>NUCLEOTIDE SEQUENCE [LARGE SCALE GENOMIC DNA]</scope>
    <source>
        <strain evidence="1 2">AM-OR11-026</strain>
    </source>
</reference>
<protein>
    <submittedName>
        <fullName evidence="1">Uncharacterized protein</fullName>
    </submittedName>
</protein>
<gene>
    <name evidence="1" type="ORF">K503DRAFT_280659</name>
</gene>
<sequence length="105" mass="12281">MPQGTSPHLISLQTSSKLTLPCTAWFFYYLRLYRRSNILLSSNYTCERLHDSCSRRSPRLQLHHTSVCQYLHGAATLSCRLKCPRSLPPIRRVAHFHWSRPSLRN</sequence>
<dbReference type="AlphaFoldDB" id="A0A1B7MVW8"/>
<evidence type="ECO:0000313" key="2">
    <source>
        <dbReference type="Proteomes" id="UP000092154"/>
    </source>
</evidence>
<dbReference type="Proteomes" id="UP000092154">
    <property type="component" value="Unassembled WGS sequence"/>
</dbReference>
<evidence type="ECO:0000313" key="1">
    <source>
        <dbReference type="EMBL" id="OAX36745.1"/>
    </source>
</evidence>
<name>A0A1B7MVW8_9AGAM</name>
<dbReference type="EMBL" id="KV448397">
    <property type="protein sequence ID" value="OAX36745.1"/>
    <property type="molecule type" value="Genomic_DNA"/>
</dbReference>
<dbReference type="InParanoid" id="A0A1B7MVW8"/>
<proteinExistence type="predicted"/>
<dbReference type="OrthoDB" id="10586801at2759"/>
<organism evidence="1 2">
    <name type="scientific">Rhizopogon vinicolor AM-OR11-026</name>
    <dbReference type="NCBI Taxonomy" id="1314800"/>
    <lineage>
        <taxon>Eukaryota</taxon>
        <taxon>Fungi</taxon>
        <taxon>Dikarya</taxon>
        <taxon>Basidiomycota</taxon>
        <taxon>Agaricomycotina</taxon>
        <taxon>Agaricomycetes</taxon>
        <taxon>Agaricomycetidae</taxon>
        <taxon>Boletales</taxon>
        <taxon>Suillineae</taxon>
        <taxon>Rhizopogonaceae</taxon>
        <taxon>Rhizopogon</taxon>
    </lineage>
</organism>
<accession>A0A1B7MVW8</accession>
<keyword evidence="2" id="KW-1185">Reference proteome</keyword>